<dbReference type="EMBL" id="WSZI01000008">
    <property type="protein sequence ID" value="MWN20610.1"/>
    <property type="molecule type" value="Genomic_DNA"/>
</dbReference>
<dbReference type="RefSeq" id="WP_029510293.1">
    <property type="nucleotide sequence ID" value="NZ_DAITWI010000007.1"/>
</dbReference>
<dbReference type="Proteomes" id="UP000478636">
    <property type="component" value="Unassembled WGS sequence"/>
</dbReference>
<dbReference type="GO" id="GO:0015936">
    <property type="term" value="P:coenzyme A metabolic process"/>
    <property type="evidence" value="ECO:0007669"/>
    <property type="project" value="InterPro"/>
</dbReference>
<evidence type="ECO:0000256" key="1">
    <source>
        <dbReference type="ARBA" id="ARBA00007661"/>
    </source>
</evidence>
<dbReference type="SUPFAM" id="SSF55035">
    <property type="entry name" value="NAD-binding domain of HMG-CoA reductase"/>
    <property type="match status" value="1"/>
</dbReference>
<gene>
    <name evidence="3" type="ORF">GQS40_01360</name>
</gene>
<dbReference type="PANTHER" id="PTHR10572:SF24">
    <property type="entry name" value="3-HYDROXY-3-METHYLGLUTARYL-COENZYME A REDUCTASE"/>
    <property type="match status" value="1"/>
</dbReference>
<comment type="similarity">
    <text evidence="1">Belongs to the HMG-CoA reductase family.</text>
</comment>
<dbReference type="PANTHER" id="PTHR10572">
    <property type="entry name" value="3-HYDROXY-3-METHYLGLUTARYL-COENZYME A REDUCTASE"/>
    <property type="match status" value="1"/>
</dbReference>
<dbReference type="InterPro" id="IPR009023">
    <property type="entry name" value="HMG_CoA_Rdtase_NAD(P)-bd_sf"/>
</dbReference>
<organism evidence="3 4">
    <name type="scientific">Leuconostoc lactis</name>
    <dbReference type="NCBI Taxonomy" id="1246"/>
    <lineage>
        <taxon>Bacteria</taxon>
        <taxon>Bacillati</taxon>
        <taxon>Bacillota</taxon>
        <taxon>Bacilli</taxon>
        <taxon>Lactobacillales</taxon>
        <taxon>Lactobacillaceae</taxon>
        <taxon>Leuconostoc</taxon>
    </lineage>
</organism>
<reference evidence="3 4" key="1">
    <citation type="submission" date="2019-12" db="EMBL/GenBank/DDBJ databases">
        <title>Complete genome sequence of Leuconostoc lactis strain AVN1 provides insights into metabolic potential.</title>
        <authorList>
            <person name="Besrour N."/>
            <person name="Najjari A."/>
            <person name="Fhoula I."/>
            <person name="Jaballah S."/>
            <person name="Klibi N."/>
            <person name="Ouzari H.I."/>
        </authorList>
    </citation>
    <scope>NUCLEOTIDE SEQUENCE [LARGE SCALE GENOMIC DNA]</scope>
    <source>
        <strain evidence="3 4">AVN1</strain>
    </source>
</reference>
<dbReference type="InterPro" id="IPR009029">
    <property type="entry name" value="HMG_CoA_Rdtase_sub-bd_dom_sf"/>
</dbReference>
<dbReference type="PRINTS" id="PR00071">
    <property type="entry name" value="HMGCOARDTASE"/>
</dbReference>
<comment type="caution">
    <text evidence="3">The sequence shown here is derived from an EMBL/GenBank/DDBJ whole genome shotgun (WGS) entry which is preliminary data.</text>
</comment>
<name>A0A6L7A8E9_LEULA</name>
<dbReference type="PROSITE" id="PS50065">
    <property type="entry name" value="HMG_COA_REDUCTASE_4"/>
    <property type="match status" value="1"/>
</dbReference>
<evidence type="ECO:0000313" key="3">
    <source>
        <dbReference type="EMBL" id="MWN20610.1"/>
    </source>
</evidence>
<sequence length="404" mass="43009">MPKKYYELTPDERLASLNLDEQAMQAWRDNQSTTNAQIVENYISDFRVPMGVLKDIIVADRHVTVPMATEEPSVIAAANHGAKLLNQGGGVAVSLPERTALIGQLLFSGVAYDELAAFVARQQAAFFTVAQEAKPSIYRRGGGLLSVTARAVSATSVSVDFTIDTRDAMGANIVNTILEAEQALFADFQAQFVGAILSNYATAQCVTVTGRVPIASIGGRTVAKRLVQLNQFGHQDVYRATTENKGLFNGIGAVTLATGNDWRAVEAAGHAFASQNGRYQALTTWTIAGDFLEGRLTMPISVGTVGGAISAMPQAQRALAIVAPQTADELRGIILAVGLAQNLAALKAIADGGIQKGHMKMHYRALALQVGARDDEIATLVTQLQAAEQVDAAVATNLLREMRK</sequence>
<dbReference type="CDD" id="cd00644">
    <property type="entry name" value="HMG-CoA_reductase_classII"/>
    <property type="match status" value="1"/>
</dbReference>
<dbReference type="Gene3D" id="1.10.8.660">
    <property type="match status" value="1"/>
</dbReference>
<protein>
    <submittedName>
        <fullName evidence="3">Hydroxymethylglutaryl-CoA reductase</fullName>
    </submittedName>
</protein>
<dbReference type="SUPFAM" id="SSF56542">
    <property type="entry name" value="Substrate-binding domain of HMG-CoA reductase"/>
    <property type="match status" value="1"/>
</dbReference>
<keyword evidence="2" id="KW-0560">Oxidoreductase</keyword>
<accession>A0A6L7A8E9</accession>
<proteinExistence type="inferred from homology"/>
<dbReference type="InterPro" id="IPR023074">
    <property type="entry name" value="HMG_CoA_Rdtase_cat_sf"/>
</dbReference>
<dbReference type="AlphaFoldDB" id="A0A6L7A8E9"/>
<dbReference type="InterPro" id="IPR004553">
    <property type="entry name" value="HMG_CoA_Rdtase_bac-typ"/>
</dbReference>
<dbReference type="Gene3D" id="3.90.770.10">
    <property type="entry name" value="3-hydroxy-3-methylglutaryl-coenzyme A Reductase, Chain A, domain 2"/>
    <property type="match status" value="2"/>
</dbReference>
<evidence type="ECO:0000313" key="4">
    <source>
        <dbReference type="Proteomes" id="UP000478636"/>
    </source>
</evidence>
<dbReference type="GO" id="GO:0004420">
    <property type="term" value="F:hydroxymethylglutaryl-CoA reductase (NADPH) activity"/>
    <property type="evidence" value="ECO:0007669"/>
    <property type="project" value="InterPro"/>
</dbReference>
<dbReference type="Pfam" id="PF00368">
    <property type="entry name" value="HMG-CoA_red"/>
    <property type="match status" value="1"/>
</dbReference>
<dbReference type="InterPro" id="IPR002202">
    <property type="entry name" value="HMG_CoA_Rdtase"/>
</dbReference>
<evidence type="ECO:0000256" key="2">
    <source>
        <dbReference type="ARBA" id="ARBA00023002"/>
    </source>
</evidence>